<gene>
    <name evidence="2" type="ORF">D8780_06190</name>
</gene>
<name>A0A3L7JB48_9HYPH</name>
<protein>
    <submittedName>
        <fullName evidence="2">Invasion associated locus B family protein</fullName>
    </submittedName>
</protein>
<sequence length="223" mass="23944">MISTVGSISEGYNMTALTNAARRLVLAAGMLGLPAIAMAQDAPKTPGPNQWTKLCQTKDDQKSCQTQFVQIASGSGQLVTAVYIEELSKGSESKRGIRVVLPPERVLSAGVGLQVDSGQMQKLDYTICPLRPSPMCIAQAPITEQQINAFRKGGKLTVISLNPMGQKTPVTVTLKGFASAHDGEPIDASTLAAQQNAQSEDLKKKREEWVKKFREKQTGGESN</sequence>
<dbReference type="Gene3D" id="2.60.40.1880">
    <property type="entry name" value="Invasion associated locus B (IalB) protein"/>
    <property type="match status" value="1"/>
</dbReference>
<evidence type="ECO:0000313" key="2">
    <source>
        <dbReference type="EMBL" id="RLQ87856.1"/>
    </source>
</evidence>
<dbReference type="AlphaFoldDB" id="A0A3L7JB48"/>
<keyword evidence="3" id="KW-1185">Reference proteome</keyword>
<dbReference type="EMBL" id="RCWN01000001">
    <property type="protein sequence ID" value="RLQ87856.1"/>
    <property type="molecule type" value="Genomic_DNA"/>
</dbReference>
<proteinExistence type="predicted"/>
<evidence type="ECO:0000256" key="1">
    <source>
        <dbReference type="SAM" id="SignalP"/>
    </source>
</evidence>
<feature type="chain" id="PRO_5018096289" evidence="1">
    <location>
        <begin position="40"/>
        <end position="223"/>
    </location>
</feature>
<comment type="caution">
    <text evidence="2">The sequence shown here is derived from an EMBL/GenBank/DDBJ whole genome shotgun (WGS) entry which is preliminary data.</text>
</comment>
<dbReference type="Pfam" id="PF06776">
    <property type="entry name" value="IalB"/>
    <property type="match status" value="1"/>
</dbReference>
<accession>A0A3L7JB48</accession>
<reference evidence="2 3" key="1">
    <citation type="submission" date="2018-10" db="EMBL/GenBank/DDBJ databases">
        <title>Notoacmeibacter sp. M2BS9Y-3-1, whole genome shotgun sequence.</title>
        <authorList>
            <person name="Tuo L."/>
        </authorList>
    </citation>
    <scope>NUCLEOTIDE SEQUENCE [LARGE SCALE GENOMIC DNA]</scope>
    <source>
        <strain evidence="2 3">M2BS9Y-3-1</strain>
    </source>
</reference>
<dbReference type="InterPro" id="IPR010642">
    <property type="entry name" value="Invasion_prot_B"/>
</dbReference>
<dbReference type="Proteomes" id="UP000281094">
    <property type="component" value="Unassembled WGS sequence"/>
</dbReference>
<organism evidence="2 3">
    <name type="scientific">Notoacmeibacter ruber</name>
    <dbReference type="NCBI Taxonomy" id="2670375"/>
    <lineage>
        <taxon>Bacteria</taxon>
        <taxon>Pseudomonadati</taxon>
        <taxon>Pseudomonadota</taxon>
        <taxon>Alphaproteobacteria</taxon>
        <taxon>Hyphomicrobiales</taxon>
        <taxon>Notoacmeibacteraceae</taxon>
        <taxon>Notoacmeibacter</taxon>
    </lineage>
</organism>
<evidence type="ECO:0000313" key="3">
    <source>
        <dbReference type="Proteomes" id="UP000281094"/>
    </source>
</evidence>
<feature type="signal peptide" evidence="1">
    <location>
        <begin position="1"/>
        <end position="39"/>
    </location>
</feature>
<dbReference type="InterPro" id="IPR038696">
    <property type="entry name" value="IalB_sf"/>
</dbReference>
<keyword evidence="1" id="KW-0732">Signal</keyword>